<keyword evidence="5 8" id="KW-0239">DNA-directed DNA polymerase</keyword>
<dbReference type="RefSeq" id="WP_339332264.1">
    <property type="nucleotide sequence ID" value="NZ_BSCY01000001.1"/>
</dbReference>
<evidence type="ECO:0000256" key="2">
    <source>
        <dbReference type="ARBA" id="ARBA00022679"/>
    </source>
</evidence>
<dbReference type="CDD" id="cd07431">
    <property type="entry name" value="PHP_PolIIIA"/>
    <property type="match status" value="1"/>
</dbReference>
<protein>
    <recommendedName>
        <fullName evidence="1">DNA-directed DNA polymerase</fullName>
        <ecNumber evidence="1">2.7.7.7</ecNumber>
    </recommendedName>
</protein>
<dbReference type="SMART" id="SM00481">
    <property type="entry name" value="POLIIIAc"/>
    <property type="match status" value="1"/>
</dbReference>
<gene>
    <name evidence="8" type="primary">dnaE</name>
    <name evidence="8" type="ORF">RHYP_0600</name>
</gene>
<dbReference type="InterPro" id="IPR003141">
    <property type="entry name" value="Pol/His_phosphatase_N"/>
</dbReference>
<dbReference type="InterPro" id="IPR029460">
    <property type="entry name" value="DNAPol_HHH"/>
</dbReference>
<dbReference type="InterPro" id="IPR004013">
    <property type="entry name" value="PHP_dom"/>
</dbReference>
<evidence type="ECO:0000256" key="6">
    <source>
        <dbReference type="ARBA" id="ARBA00049244"/>
    </source>
</evidence>
<reference evidence="8" key="1">
    <citation type="submission" date="2022-11" db="EMBL/GenBank/DDBJ databases">
        <title>Phyllogen, a phyllody-inducing phytoplasma effector family, horizontally transferred to various phytoplasmas via transposable elements.</title>
        <authorList>
            <person name="Tokuda R."/>
            <person name="Maejima K."/>
            <person name="Yamaji Y."/>
            <person name="Namba S."/>
        </authorList>
    </citation>
    <scope>NUCLEOTIDE SEQUENCE [LARGE SCALE GENOMIC DNA]</scope>
    <source>
        <strain evidence="8">RhY</strain>
    </source>
</reference>
<dbReference type="EMBL" id="BSCY01000001">
    <property type="protein sequence ID" value="GLH61115.1"/>
    <property type="molecule type" value="Genomic_DNA"/>
</dbReference>
<evidence type="ECO:0000313" key="8">
    <source>
        <dbReference type="EMBL" id="GLH61115.1"/>
    </source>
</evidence>
<evidence type="ECO:0000256" key="4">
    <source>
        <dbReference type="ARBA" id="ARBA00022705"/>
    </source>
</evidence>
<dbReference type="Pfam" id="PF17657">
    <property type="entry name" value="DNA_pol3_finger"/>
    <property type="match status" value="1"/>
</dbReference>
<evidence type="ECO:0000256" key="5">
    <source>
        <dbReference type="ARBA" id="ARBA00022932"/>
    </source>
</evidence>
<dbReference type="Gene3D" id="1.10.150.870">
    <property type="match status" value="1"/>
</dbReference>
<keyword evidence="4" id="KW-0235">DNA replication</keyword>
<dbReference type="InterPro" id="IPR004805">
    <property type="entry name" value="DnaE2/DnaE/PolC"/>
</dbReference>
<sequence>MRGVFYLQSFYSLLQSLNSLETLVQKAKENDYDFVALSDDNLYGMPTFLKLCHNYQIKPILGLKINFLHNNQLATLLIYAKNDQGIKNLIRISTIIKNEETPQITLNQIAHLGKDLFALIPGENPFFDDMFFRDQKDKFFQIATQLQKIFDELVLGISYQNSFLELLSENIIDFANHFQIPYVPINKTCYDTFQAQPTYQILAKMENKKNDDQTDLSFLTKDNFDSAYNAQTHKAMFAYLKKLIFSIKYQNYLPQKMLLPSFVDFLQPQKITAKEYLKQISYEGLRQYIDFKNPKYTKYQQRLDQELQIIADMEYDNYFLIVGDVVRYAKKQGILVGPGRGSSSGSLVCFCLQITEIDPLQYDLIFERFLNPQRKTMPDIDLDFPDNTRDLIIQYVCQKYGTKHVASIITFGRFVSQKAIINELVKFMPTVKEFQTKRVLAYLDLAYLDKKSTYQKETLDLQMKNLLTMASYIEGIPRFTGTHPAGIILSQMPLDQIIPLQKGTHNNLQQTQWETSFLESIGLLKIDFLGLRSLTLMNKMVLAIQKTNPHFGLFKIPLNDTKTFELLQQGKTIGIFQLESYNAQNFLQKMMPQKFEDLIALLALNRPGPIDSFNIFLKNRHQKTTTFFSPLIDFILQPTYGIILYQEQIMQIVAVFAKYSLAQADLFIRAISKKEKDLLLQEKNNFIAQSKEQGRNLTIANKLYDYILKFANYGFNKSHSVAYSLISYRMAYLKANHFIAFVITLLNDAIGDATQTEILLKEVIQKGIIIEPPHIFSSQDKYYFKDNKLFLPLTIIKGINVAFCQELMKEQKKLIKEHQKLTKTTSKMPLYYSFKTFKQQLFPFLTEPLLTNLIFAGALDKMGINRNTLEQNKDLKEVKYYPYSDYEPKIHPELPLKELVIKQKKTLGFGLHNLLINQKNKS</sequence>
<dbReference type="Pfam" id="PF02811">
    <property type="entry name" value="PHP"/>
    <property type="match status" value="1"/>
</dbReference>
<keyword evidence="2" id="KW-0808">Transferase</keyword>
<keyword evidence="9" id="KW-1185">Reference proteome</keyword>
<dbReference type="Pfam" id="PF14579">
    <property type="entry name" value="HHH_6"/>
    <property type="match status" value="1"/>
</dbReference>
<dbReference type="Proteomes" id="UP001371615">
    <property type="component" value="Unassembled WGS sequence"/>
</dbReference>
<evidence type="ECO:0000259" key="7">
    <source>
        <dbReference type="SMART" id="SM00481"/>
    </source>
</evidence>
<dbReference type="GO" id="GO:0003887">
    <property type="term" value="F:DNA-directed DNA polymerase activity"/>
    <property type="evidence" value="ECO:0007669"/>
    <property type="project" value="UniProtKB-KW"/>
</dbReference>
<evidence type="ECO:0000256" key="1">
    <source>
        <dbReference type="ARBA" id="ARBA00012417"/>
    </source>
</evidence>
<dbReference type="InterPro" id="IPR016195">
    <property type="entry name" value="Pol/histidinol_Pase-like"/>
</dbReference>
<dbReference type="PANTHER" id="PTHR32294">
    <property type="entry name" value="DNA POLYMERASE III SUBUNIT ALPHA"/>
    <property type="match status" value="1"/>
</dbReference>
<name>A0ABQ5PT87_9MOLU</name>
<dbReference type="PANTHER" id="PTHR32294:SF0">
    <property type="entry name" value="DNA POLYMERASE III SUBUNIT ALPHA"/>
    <property type="match status" value="1"/>
</dbReference>
<proteinExistence type="predicted"/>
<dbReference type="Pfam" id="PF07733">
    <property type="entry name" value="DNA_pol3_alpha"/>
    <property type="match status" value="1"/>
</dbReference>
<dbReference type="InterPro" id="IPR011708">
    <property type="entry name" value="DNA_pol3_alpha_NTPase_dom"/>
</dbReference>
<dbReference type="SUPFAM" id="SSF89550">
    <property type="entry name" value="PHP domain-like"/>
    <property type="match status" value="1"/>
</dbReference>
<comment type="catalytic activity">
    <reaction evidence="6">
        <text>DNA(n) + a 2'-deoxyribonucleoside 5'-triphosphate = DNA(n+1) + diphosphate</text>
        <dbReference type="Rhea" id="RHEA:22508"/>
        <dbReference type="Rhea" id="RHEA-COMP:17339"/>
        <dbReference type="Rhea" id="RHEA-COMP:17340"/>
        <dbReference type="ChEBI" id="CHEBI:33019"/>
        <dbReference type="ChEBI" id="CHEBI:61560"/>
        <dbReference type="ChEBI" id="CHEBI:173112"/>
        <dbReference type="EC" id="2.7.7.7"/>
    </reaction>
</comment>
<dbReference type="Gene3D" id="3.20.20.140">
    <property type="entry name" value="Metal-dependent hydrolases"/>
    <property type="match status" value="1"/>
</dbReference>
<evidence type="ECO:0000256" key="3">
    <source>
        <dbReference type="ARBA" id="ARBA00022695"/>
    </source>
</evidence>
<evidence type="ECO:0000313" key="9">
    <source>
        <dbReference type="Proteomes" id="UP001371615"/>
    </source>
</evidence>
<organism evidence="8 9">
    <name type="scientific">Rhus yellows phytoplasma</name>
    <dbReference type="NCBI Taxonomy" id="1225349"/>
    <lineage>
        <taxon>Bacteria</taxon>
        <taxon>Bacillati</taxon>
        <taxon>Mycoplasmatota</taxon>
        <taxon>Mollicutes</taxon>
        <taxon>Acholeplasmatales</taxon>
        <taxon>Acholeplasmataceae</taxon>
        <taxon>Candidatus Phytoplasma</taxon>
        <taxon>16SrI (Aster yellows group)</taxon>
    </lineage>
</organism>
<dbReference type="EC" id="2.7.7.7" evidence="1"/>
<comment type="caution">
    <text evidence="8">The sequence shown here is derived from an EMBL/GenBank/DDBJ whole genome shotgun (WGS) entry which is preliminary data.</text>
</comment>
<feature type="domain" description="Polymerase/histidinol phosphatase N-terminal" evidence="7">
    <location>
        <begin position="3"/>
        <end position="69"/>
    </location>
</feature>
<dbReference type="InterPro" id="IPR040982">
    <property type="entry name" value="DNA_pol3_finger"/>
</dbReference>
<dbReference type="NCBIfam" id="TIGR00594">
    <property type="entry name" value="polc"/>
    <property type="match status" value="1"/>
</dbReference>
<accession>A0ABQ5PT87</accession>
<keyword evidence="3" id="KW-0548">Nucleotidyltransferase</keyword>